<comment type="caution">
    <text evidence="1">The sequence shown here is derived from an EMBL/GenBank/DDBJ whole genome shotgun (WGS) entry which is preliminary data.</text>
</comment>
<dbReference type="AlphaFoldDB" id="A0ABD0R5H3"/>
<proteinExistence type="predicted"/>
<protein>
    <submittedName>
        <fullName evidence="1">Uncharacterized protein</fullName>
    </submittedName>
</protein>
<organism evidence="1 2">
    <name type="scientific">Cirrhinus mrigala</name>
    <name type="common">Mrigala</name>
    <dbReference type="NCBI Taxonomy" id="683832"/>
    <lineage>
        <taxon>Eukaryota</taxon>
        <taxon>Metazoa</taxon>
        <taxon>Chordata</taxon>
        <taxon>Craniata</taxon>
        <taxon>Vertebrata</taxon>
        <taxon>Euteleostomi</taxon>
        <taxon>Actinopterygii</taxon>
        <taxon>Neopterygii</taxon>
        <taxon>Teleostei</taxon>
        <taxon>Ostariophysi</taxon>
        <taxon>Cypriniformes</taxon>
        <taxon>Cyprinidae</taxon>
        <taxon>Labeoninae</taxon>
        <taxon>Labeonini</taxon>
        <taxon>Cirrhinus</taxon>
    </lineage>
</organism>
<evidence type="ECO:0000313" key="2">
    <source>
        <dbReference type="Proteomes" id="UP001529510"/>
    </source>
</evidence>
<keyword evidence="2" id="KW-1185">Reference proteome</keyword>
<reference evidence="1 2" key="1">
    <citation type="submission" date="2024-05" db="EMBL/GenBank/DDBJ databases">
        <title>Genome sequencing and assembly of Indian major carp, Cirrhinus mrigala (Hamilton, 1822).</title>
        <authorList>
            <person name="Mohindra V."/>
            <person name="Chowdhury L.M."/>
            <person name="Lal K."/>
            <person name="Jena J.K."/>
        </authorList>
    </citation>
    <scope>NUCLEOTIDE SEQUENCE [LARGE SCALE GENOMIC DNA]</scope>
    <source>
        <strain evidence="1">CM1030</strain>
        <tissue evidence="1">Blood</tissue>
    </source>
</reference>
<gene>
    <name evidence="1" type="ORF">M9458_012023</name>
</gene>
<sequence>GRNLCDSIVPASPIFVPDSFMVLDRVFMERAESKPPVCDLKNLISPHAIVLSAPLPRFAADCEDRGTVVPELQ</sequence>
<accession>A0ABD0R5H3</accession>
<feature type="non-terminal residue" evidence="1">
    <location>
        <position position="1"/>
    </location>
</feature>
<name>A0ABD0R5H3_CIRMR</name>
<dbReference type="EMBL" id="JAMKFB020000005">
    <property type="protein sequence ID" value="KAL0193727.1"/>
    <property type="molecule type" value="Genomic_DNA"/>
</dbReference>
<dbReference type="Proteomes" id="UP001529510">
    <property type="component" value="Unassembled WGS sequence"/>
</dbReference>
<feature type="non-terminal residue" evidence="1">
    <location>
        <position position="73"/>
    </location>
</feature>
<evidence type="ECO:0000313" key="1">
    <source>
        <dbReference type="EMBL" id="KAL0193727.1"/>
    </source>
</evidence>